<dbReference type="GeneID" id="30968852"/>
<keyword evidence="2 5" id="KW-0812">Transmembrane</keyword>
<dbReference type="OrthoDB" id="5982228at2759"/>
<name>A0A1D2VCB8_9ASCO</name>
<dbReference type="GO" id="GO:0015179">
    <property type="term" value="F:L-amino acid transmembrane transporter activity"/>
    <property type="evidence" value="ECO:0007669"/>
    <property type="project" value="TreeGrafter"/>
</dbReference>
<feature type="transmembrane region" description="Helical" evidence="5">
    <location>
        <begin position="408"/>
        <end position="429"/>
    </location>
</feature>
<evidence type="ECO:0000313" key="7">
    <source>
        <dbReference type="Proteomes" id="UP000095038"/>
    </source>
</evidence>
<dbReference type="GO" id="GO:0016020">
    <property type="term" value="C:membrane"/>
    <property type="evidence" value="ECO:0007669"/>
    <property type="project" value="UniProtKB-SubCell"/>
</dbReference>
<evidence type="ECO:0000313" key="6">
    <source>
        <dbReference type="EMBL" id="ODV59276.1"/>
    </source>
</evidence>
<evidence type="ECO:0000256" key="5">
    <source>
        <dbReference type="SAM" id="Phobius"/>
    </source>
</evidence>
<gene>
    <name evidence="6" type="ORF">ASCRUDRAFT_9668</name>
</gene>
<dbReference type="InterPro" id="IPR050598">
    <property type="entry name" value="AminoAcid_Transporter"/>
</dbReference>
<dbReference type="InParanoid" id="A0A1D2VCB8"/>
<evidence type="ECO:0000256" key="4">
    <source>
        <dbReference type="ARBA" id="ARBA00023136"/>
    </source>
</evidence>
<dbReference type="STRING" id="1344418.A0A1D2VCB8"/>
<dbReference type="InterPro" id="IPR002293">
    <property type="entry name" value="AA/rel_permease1"/>
</dbReference>
<sequence length="537" mass="60607">MSDTESTRLLKKSSFEEETTIETPLIATSGKTSLVPLEESPHGRHLGLYSTIILFISRMVGSGIFATPGLVFKEMQGSTILFLITWVVGGIVTYSGLAVYLELGSLIPRSGGTKIFLEFIFPNPKFFWSIIFGTFSIFFNFCSTNSIIFAEYLRFSLDYPNDEYQTKKLAILLIISGFFVHSYSKKFGIYCQNIVGSLKLLTLILMILINLYILLIPSSISHIEKLPLREVFKFNKNEILKINDIPLPVIVSALLKTIYSFSGWISAHNVQNEIKNPIKTLKYGANISYLSIFVLYIIMNLTYLIIIPHKDILNSGELIGAILFKIIFGKNIGQRLLSLIISLSAASNVLVVIFADSRLNQEIAREGFLFGHKLISRNYRPFNTPILAILLHCTISIMVILIPSKGEIYNFIVSMQIYPNQIFNVVICLGIIKIRNKFKKIKAPIRIMTFLIYLCLVSSLGIIVSPLIEILINKNGNGDDNGEYGYIIGGLLVITIGIIYWAIFVKLLPYIGKYKIVRKRIVLEDGLEIKVWNKKHL</sequence>
<reference evidence="7" key="1">
    <citation type="submission" date="2016-05" db="EMBL/GenBank/DDBJ databases">
        <title>Comparative genomics of biotechnologically important yeasts.</title>
        <authorList>
            <consortium name="DOE Joint Genome Institute"/>
            <person name="Riley R."/>
            <person name="Haridas S."/>
            <person name="Wolfe K.H."/>
            <person name="Lopes M.R."/>
            <person name="Hittinger C.T."/>
            <person name="Goker M."/>
            <person name="Salamov A."/>
            <person name="Wisecaver J."/>
            <person name="Long T.M."/>
            <person name="Aerts A.L."/>
            <person name="Barry K."/>
            <person name="Choi C."/>
            <person name="Clum A."/>
            <person name="Coughlan A.Y."/>
            <person name="Deshpande S."/>
            <person name="Douglass A.P."/>
            <person name="Hanson S.J."/>
            <person name="Klenk H.-P."/>
            <person name="Labutti K."/>
            <person name="Lapidus A."/>
            <person name="Lindquist E."/>
            <person name="Lipzen A."/>
            <person name="Meier-Kolthoff J.P."/>
            <person name="Ohm R.A."/>
            <person name="Otillar R.P."/>
            <person name="Pangilinan J."/>
            <person name="Peng Y."/>
            <person name="Rokas A."/>
            <person name="Rosa C.A."/>
            <person name="Scheuner C."/>
            <person name="Sibirny A.A."/>
            <person name="Slot J.C."/>
            <person name="Stielow J.B."/>
            <person name="Sun H."/>
            <person name="Kurtzman C.P."/>
            <person name="Blackwell M."/>
            <person name="Grigoriev I.V."/>
            <person name="Jeffries T.W."/>
        </authorList>
    </citation>
    <scope>NUCLEOTIDE SEQUENCE [LARGE SCALE GENOMIC DNA]</scope>
    <source>
        <strain evidence="7">DSM 1968</strain>
    </source>
</reference>
<feature type="transmembrane region" description="Helical" evidence="5">
    <location>
        <begin position="126"/>
        <end position="148"/>
    </location>
</feature>
<evidence type="ECO:0000256" key="2">
    <source>
        <dbReference type="ARBA" id="ARBA00022692"/>
    </source>
</evidence>
<evidence type="ECO:0000256" key="3">
    <source>
        <dbReference type="ARBA" id="ARBA00022989"/>
    </source>
</evidence>
<keyword evidence="7" id="KW-1185">Reference proteome</keyword>
<evidence type="ECO:0000256" key="1">
    <source>
        <dbReference type="ARBA" id="ARBA00004141"/>
    </source>
</evidence>
<dbReference type="AlphaFoldDB" id="A0A1D2VCB8"/>
<feature type="transmembrane region" description="Helical" evidence="5">
    <location>
        <begin position="382"/>
        <end position="402"/>
    </location>
</feature>
<feature type="transmembrane region" description="Helical" evidence="5">
    <location>
        <begin position="169"/>
        <end position="184"/>
    </location>
</feature>
<feature type="transmembrane region" description="Helical" evidence="5">
    <location>
        <begin position="336"/>
        <end position="355"/>
    </location>
</feature>
<organism evidence="6 7">
    <name type="scientific">Ascoidea rubescens DSM 1968</name>
    <dbReference type="NCBI Taxonomy" id="1344418"/>
    <lineage>
        <taxon>Eukaryota</taxon>
        <taxon>Fungi</taxon>
        <taxon>Dikarya</taxon>
        <taxon>Ascomycota</taxon>
        <taxon>Saccharomycotina</taxon>
        <taxon>Saccharomycetes</taxon>
        <taxon>Ascoideaceae</taxon>
        <taxon>Ascoidea</taxon>
    </lineage>
</organism>
<feature type="transmembrane region" description="Helical" evidence="5">
    <location>
        <begin position="450"/>
        <end position="472"/>
    </location>
</feature>
<feature type="transmembrane region" description="Helical" evidence="5">
    <location>
        <begin position="287"/>
        <end position="305"/>
    </location>
</feature>
<dbReference type="PIRSF" id="PIRSF006060">
    <property type="entry name" value="AA_transporter"/>
    <property type="match status" value="1"/>
</dbReference>
<comment type="subcellular location">
    <subcellularLocation>
        <location evidence="1">Membrane</location>
        <topology evidence="1">Multi-pass membrane protein</topology>
    </subcellularLocation>
</comment>
<protein>
    <submittedName>
        <fullName evidence="6">Amino acid transporter</fullName>
    </submittedName>
</protein>
<dbReference type="PANTHER" id="PTHR11785">
    <property type="entry name" value="AMINO ACID TRANSPORTER"/>
    <property type="match status" value="1"/>
</dbReference>
<keyword evidence="3 5" id="KW-1133">Transmembrane helix</keyword>
<accession>A0A1D2VCB8</accession>
<dbReference type="PANTHER" id="PTHR11785:SF382">
    <property type="entry name" value="LOW-AFFINITY METHIONINE PERMEASE"/>
    <property type="match status" value="1"/>
</dbReference>
<feature type="transmembrane region" description="Helical" evidence="5">
    <location>
        <begin position="484"/>
        <end position="511"/>
    </location>
</feature>
<proteinExistence type="predicted"/>
<dbReference type="Pfam" id="PF13520">
    <property type="entry name" value="AA_permease_2"/>
    <property type="match status" value="1"/>
</dbReference>
<feature type="transmembrane region" description="Helical" evidence="5">
    <location>
        <begin position="46"/>
        <end position="67"/>
    </location>
</feature>
<feature type="transmembrane region" description="Helical" evidence="5">
    <location>
        <begin position="196"/>
        <end position="215"/>
    </location>
</feature>
<dbReference type="Gene3D" id="1.20.1740.10">
    <property type="entry name" value="Amino acid/polyamine transporter I"/>
    <property type="match status" value="1"/>
</dbReference>
<keyword evidence="4 5" id="KW-0472">Membrane</keyword>
<dbReference type="Proteomes" id="UP000095038">
    <property type="component" value="Unassembled WGS sequence"/>
</dbReference>
<feature type="transmembrane region" description="Helical" evidence="5">
    <location>
        <begin position="79"/>
        <end position="101"/>
    </location>
</feature>
<dbReference type="EMBL" id="KV454487">
    <property type="protein sequence ID" value="ODV59276.1"/>
    <property type="molecule type" value="Genomic_DNA"/>
</dbReference>
<dbReference type="RefSeq" id="XP_020045583.1">
    <property type="nucleotide sequence ID" value="XM_020195216.1"/>
</dbReference>